<gene>
    <name evidence="4" type="primary">hlyA_4</name>
    <name evidence="4" type="ORF">AQS8620_03193</name>
</gene>
<dbReference type="Pfam" id="PF02469">
    <property type="entry name" value="Fasciclin"/>
    <property type="match status" value="1"/>
</dbReference>
<dbReference type="InterPro" id="IPR000782">
    <property type="entry name" value="FAS1_domain"/>
</dbReference>
<evidence type="ECO:0000256" key="2">
    <source>
        <dbReference type="ARBA" id="ARBA00022525"/>
    </source>
</evidence>
<dbReference type="RefSeq" id="WP_143267564.1">
    <property type="nucleotide sequence ID" value="NZ_FWFS01000014.1"/>
</dbReference>
<evidence type="ECO:0000313" key="4">
    <source>
        <dbReference type="EMBL" id="SLN68107.1"/>
    </source>
</evidence>
<dbReference type="InterPro" id="IPR036378">
    <property type="entry name" value="FAS1_dom_sf"/>
</dbReference>
<dbReference type="InterPro" id="IPR011049">
    <property type="entry name" value="Serralysin-like_metalloprot_C"/>
</dbReference>
<dbReference type="Proteomes" id="UP000193862">
    <property type="component" value="Unassembled WGS sequence"/>
</dbReference>
<comment type="subcellular location">
    <subcellularLocation>
        <location evidence="1">Secreted</location>
    </subcellularLocation>
</comment>
<reference evidence="4 5" key="1">
    <citation type="submission" date="2017-03" db="EMBL/GenBank/DDBJ databases">
        <authorList>
            <person name="Afonso C.L."/>
            <person name="Miller P.J."/>
            <person name="Scott M.A."/>
            <person name="Spackman E."/>
            <person name="Goraichik I."/>
            <person name="Dimitrov K.M."/>
            <person name="Suarez D.L."/>
            <person name="Swayne D.E."/>
        </authorList>
    </citation>
    <scope>NUCLEOTIDE SEQUENCE [LARGE SCALE GENOMIC DNA]</scope>
    <source>
        <strain evidence="4 5">CECT 8620</strain>
    </source>
</reference>
<protein>
    <submittedName>
        <fullName evidence="4">Hemolysin, chromosomal</fullName>
    </submittedName>
</protein>
<evidence type="ECO:0000256" key="1">
    <source>
        <dbReference type="ARBA" id="ARBA00004613"/>
    </source>
</evidence>
<name>A0A1Y5TTS2_9RHOB</name>
<dbReference type="InterPro" id="IPR018511">
    <property type="entry name" value="Hemolysin-typ_Ca-bd_CS"/>
</dbReference>
<accession>A0A1Y5TTS2</accession>
<keyword evidence="2" id="KW-0964">Secreted</keyword>
<dbReference type="PRINTS" id="PR00313">
    <property type="entry name" value="CABNDNGRPT"/>
</dbReference>
<dbReference type="AlphaFoldDB" id="A0A1Y5TTS2"/>
<dbReference type="SUPFAM" id="SSF82153">
    <property type="entry name" value="FAS1 domain"/>
    <property type="match status" value="1"/>
</dbReference>
<dbReference type="PANTHER" id="PTHR38340:SF1">
    <property type="entry name" value="S-LAYER PROTEIN"/>
    <property type="match status" value="1"/>
</dbReference>
<dbReference type="OrthoDB" id="423072at2"/>
<keyword evidence="5" id="KW-1185">Reference proteome</keyword>
<dbReference type="PANTHER" id="PTHR38340">
    <property type="entry name" value="S-LAYER PROTEIN"/>
    <property type="match status" value="1"/>
</dbReference>
<organism evidence="4 5">
    <name type="scientific">Aquimixticola soesokkakensis</name>
    <dbReference type="NCBI Taxonomy" id="1519096"/>
    <lineage>
        <taxon>Bacteria</taxon>
        <taxon>Pseudomonadati</taxon>
        <taxon>Pseudomonadota</taxon>
        <taxon>Alphaproteobacteria</taxon>
        <taxon>Rhodobacterales</taxon>
        <taxon>Paracoccaceae</taxon>
        <taxon>Aquimixticola</taxon>
    </lineage>
</organism>
<dbReference type="InterPro" id="IPR001343">
    <property type="entry name" value="Hemolysn_Ca-bd"/>
</dbReference>
<sequence length="406" mass="40929">MPTVLNVLEADPQYSMLMTLADRVTRASGVDIAAALSASYSGDFTLFAPTNAALMAFAAQLGYDGSNPNAAVNHIVLVVAHIDGEAGLVDLFEGLATGGLVTSDALPDSLAMLEGTVTAEAGVLSDGSALTQDATIVQADVAADNGMIQGVDSLLTTFNTVLNTLDATNKGDTLGGTDGNDMAYLGRGADQMDGGAGADFIFGESGADKLSGGEGDDYLDGGSGADILHGNAGDDTLFGSSGNDLMFGGTGDDMLNGQADNDRLYGGSGSDTLLGDNGNDRLYGDAGADTLSGGAGKDILEGGTGNDVLDGGKGMDVLTGGSGADIFVFGEYSNLDTLTDFSNGEDRLDVSGWGITGFGDLDIAQVDSDAVITFQSGDAVTVQDLNAALLDETDFLFAAPALEVIH</sequence>
<evidence type="ECO:0000259" key="3">
    <source>
        <dbReference type="PROSITE" id="PS50213"/>
    </source>
</evidence>
<dbReference type="PROSITE" id="PS50213">
    <property type="entry name" value="FAS1"/>
    <property type="match status" value="1"/>
</dbReference>
<evidence type="ECO:0000313" key="5">
    <source>
        <dbReference type="Proteomes" id="UP000193862"/>
    </source>
</evidence>
<dbReference type="EMBL" id="FWFS01000014">
    <property type="protein sequence ID" value="SLN68107.1"/>
    <property type="molecule type" value="Genomic_DNA"/>
</dbReference>
<dbReference type="SUPFAM" id="SSF51120">
    <property type="entry name" value="beta-Roll"/>
    <property type="match status" value="2"/>
</dbReference>
<dbReference type="PROSITE" id="PS00330">
    <property type="entry name" value="HEMOLYSIN_CALCIUM"/>
    <property type="match status" value="5"/>
</dbReference>
<proteinExistence type="predicted"/>
<dbReference type="GO" id="GO:0005576">
    <property type="term" value="C:extracellular region"/>
    <property type="evidence" value="ECO:0007669"/>
    <property type="project" value="UniProtKB-SubCell"/>
</dbReference>
<dbReference type="Gene3D" id="2.150.10.10">
    <property type="entry name" value="Serralysin-like metalloprotease, C-terminal"/>
    <property type="match status" value="3"/>
</dbReference>
<dbReference type="InterPro" id="IPR050557">
    <property type="entry name" value="RTX_toxin/Mannuronan_C5-epim"/>
</dbReference>
<dbReference type="Gene3D" id="2.30.180.10">
    <property type="entry name" value="FAS1 domain"/>
    <property type="match status" value="1"/>
</dbReference>
<dbReference type="Pfam" id="PF00353">
    <property type="entry name" value="HemolysinCabind"/>
    <property type="match status" value="4"/>
</dbReference>
<dbReference type="GO" id="GO:0005509">
    <property type="term" value="F:calcium ion binding"/>
    <property type="evidence" value="ECO:0007669"/>
    <property type="project" value="InterPro"/>
</dbReference>
<feature type="domain" description="FAS1" evidence="3">
    <location>
        <begin position="1"/>
        <end position="155"/>
    </location>
</feature>